<feature type="transmembrane region" description="Helical" evidence="1">
    <location>
        <begin position="86"/>
        <end position="106"/>
    </location>
</feature>
<sequence>MNKAYSFEKLEVVKNLIRISSWFLILILFFAVIITLLTTGFASYGINYCVVFLSLFILLVNALTLIVISILYKVKNQEIIHNIQKELILFLASLAGLLLLSAVIHLKY</sequence>
<accession>A0ABR9TG42</accession>
<proteinExistence type="predicted"/>
<evidence type="ECO:0000313" key="3">
    <source>
        <dbReference type="Proteomes" id="UP000640614"/>
    </source>
</evidence>
<keyword evidence="1" id="KW-1133">Transmembrane helix</keyword>
<feature type="transmembrane region" description="Helical" evidence="1">
    <location>
        <begin position="50"/>
        <end position="74"/>
    </location>
</feature>
<keyword evidence="1" id="KW-0472">Membrane</keyword>
<keyword evidence="3" id="KW-1185">Reference proteome</keyword>
<name>A0ABR9TG42_9FLAO</name>
<dbReference type="Proteomes" id="UP000640614">
    <property type="component" value="Unassembled WGS sequence"/>
</dbReference>
<keyword evidence="1" id="KW-0812">Transmembrane</keyword>
<comment type="caution">
    <text evidence="2">The sequence shown here is derived from an EMBL/GenBank/DDBJ whole genome shotgun (WGS) entry which is preliminary data.</text>
</comment>
<dbReference type="RefSeq" id="WP_193845029.1">
    <property type="nucleotide sequence ID" value="NZ_PRDM01000001.1"/>
</dbReference>
<reference evidence="2 3" key="1">
    <citation type="submission" date="2018-07" db="EMBL/GenBank/DDBJ databases">
        <title>Genome assembly of strain KB82.</title>
        <authorList>
            <person name="Kukolya J."/>
            <person name="Horvath B."/>
            <person name="Nagy I."/>
            <person name="Toth A."/>
        </authorList>
    </citation>
    <scope>NUCLEOTIDE SEQUENCE [LARGE SCALE GENOMIC DNA]</scope>
    <source>
        <strain evidence="2 3">Kb82</strain>
    </source>
</reference>
<evidence type="ECO:0000256" key="1">
    <source>
        <dbReference type="SAM" id="Phobius"/>
    </source>
</evidence>
<dbReference type="EMBL" id="PRDM01000001">
    <property type="protein sequence ID" value="MBE8724002.1"/>
    <property type="molecule type" value="Genomic_DNA"/>
</dbReference>
<organism evidence="2 3">
    <name type="scientific">Flavobacterium hungaricum</name>
    <dbReference type="NCBI Taxonomy" id="2082725"/>
    <lineage>
        <taxon>Bacteria</taxon>
        <taxon>Pseudomonadati</taxon>
        <taxon>Bacteroidota</taxon>
        <taxon>Flavobacteriia</taxon>
        <taxon>Flavobacteriales</taxon>
        <taxon>Flavobacteriaceae</taxon>
        <taxon>Flavobacterium</taxon>
    </lineage>
</organism>
<protein>
    <submittedName>
        <fullName evidence="2">Uncharacterized protein</fullName>
    </submittedName>
</protein>
<gene>
    <name evidence="2" type="ORF">C4F50_03505</name>
</gene>
<evidence type="ECO:0000313" key="2">
    <source>
        <dbReference type="EMBL" id="MBE8724002.1"/>
    </source>
</evidence>
<feature type="transmembrane region" description="Helical" evidence="1">
    <location>
        <begin position="21"/>
        <end position="44"/>
    </location>
</feature>